<gene>
    <name evidence="2" type="ORF">PP2015_327</name>
</gene>
<keyword evidence="1" id="KW-0472">Membrane</keyword>
<dbReference type="STRING" id="161398.PP2015_327"/>
<evidence type="ECO:0000256" key="1">
    <source>
        <dbReference type="SAM" id="Phobius"/>
    </source>
</evidence>
<organism evidence="2 3">
    <name type="scientific">Pseudoalteromonas phenolica</name>
    <dbReference type="NCBI Taxonomy" id="161398"/>
    <lineage>
        <taxon>Bacteria</taxon>
        <taxon>Pseudomonadati</taxon>
        <taxon>Pseudomonadota</taxon>
        <taxon>Gammaproteobacteria</taxon>
        <taxon>Alteromonadales</taxon>
        <taxon>Pseudoalteromonadaceae</taxon>
        <taxon>Pseudoalteromonas</taxon>
    </lineage>
</organism>
<feature type="transmembrane region" description="Helical" evidence="1">
    <location>
        <begin position="28"/>
        <end position="48"/>
    </location>
</feature>
<keyword evidence="1" id="KW-0812">Transmembrane</keyword>
<sequence>MEEINNLSAQSEQQTHQVLFTGNAKDYFGIWIVNILLSIVTLGIYSAWATVRTKQYFYGHTSIDGHRFNYLATPIQILKGRIIAFAIFALYVTLSTYSPVMAVVFFLMWAAAIPWLINQSLRFNLRMTSHRNVRFGFKGNYFDALTHFVLLPIVGALTLYIAMPWVLKKIDTYIHNNIEYGNKALKVELSAGRYYGAVLRCLVVAIGFGVISAIIAGIMGGFGDPDSLGVAMVFISLGFNFLAISLLTGIYQSKVRNHIFANAQLDDVATFESKLGSVEYSILLATNALAIIFSLGLAFPWTKVRKAKMLAAATTVTLSENAEHVMEVYRESQSSLAEEAANVFDVDISLT</sequence>
<feature type="transmembrane region" description="Helical" evidence="1">
    <location>
        <begin position="141"/>
        <end position="163"/>
    </location>
</feature>
<feature type="transmembrane region" description="Helical" evidence="1">
    <location>
        <begin position="228"/>
        <end position="251"/>
    </location>
</feature>
<dbReference type="Proteomes" id="UP000061457">
    <property type="component" value="Chromosome I"/>
</dbReference>
<dbReference type="OrthoDB" id="9765721at2"/>
<proteinExistence type="predicted"/>
<dbReference type="EMBL" id="CP013187">
    <property type="protein sequence ID" value="ALO40853.1"/>
    <property type="molecule type" value="Genomic_DNA"/>
</dbReference>
<accession>A0A0S2JYG0</accession>
<protein>
    <submittedName>
        <fullName evidence="2">Membrane protein</fullName>
    </submittedName>
</protein>
<dbReference type="InterPro" id="IPR010295">
    <property type="entry name" value="DUF898"/>
</dbReference>
<dbReference type="RefSeq" id="WP_058028630.1">
    <property type="nucleotide sequence ID" value="NZ_CP013187.1"/>
</dbReference>
<keyword evidence="3" id="KW-1185">Reference proteome</keyword>
<dbReference type="Pfam" id="PF05987">
    <property type="entry name" value="DUF898"/>
    <property type="match status" value="1"/>
</dbReference>
<dbReference type="KEGG" id="pphe:PP2015_327"/>
<evidence type="ECO:0000313" key="3">
    <source>
        <dbReference type="Proteomes" id="UP000061457"/>
    </source>
</evidence>
<dbReference type="PATRIC" id="fig|161398.10.peg.336"/>
<feature type="transmembrane region" description="Helical" evidence="1">
    <location>
        <begin position="280"/>
        <end position="299"/>
    </location>
</feature>
<keyword evidence="1" id="KW-1133">Transmembrane helix</keyword>
<reference evidence="2 3" key="1">
    <citation type="submission" date="2015-11" db="EMBL/GenBank/DDBJ databases">
        <authorList>
            <person name="Zhang Y."/>
            <person name="Guo Z."/>
        </authorList>
    </citation>
    <scope>NUCLEOTIDE SEQUENCE [LARGE SCALE GENOMIC DNA]</scope>
    <source>
        <strain evidence="2 3">KCTC 12086</strain>
    </source>
</reference>
<feature type="transmembrane region" description="Helical" evidence="1">
    <location>
        <begin position="194"/>
        <end position="216"/>
    </location>
</feature>
<name>A0A0S2JYG0_9GAMM</name>
<dbReference type="AlphaFoldDB" id="A0A0S2JYG0"/>
<feature type="transmembrane region" description="Helical" evidence="1">
    <location>
        <begin position="97"/>
        <end position="117"/>
    </location>
</feature>
<evidence type="ECO:0000313" key="2">
    <source>
        <dbReference type="EMBL" id="ALO40853.1"/>
    </source>
</evidence>